<gene>
    <name evidence="3" type="ORF">HMPREF0202_01454</name>
</gene>
<keyword evidence="1" id="KW-0175">Coiled coil</keyword>
<feature type="domain" description="PSP1 C-terminal" evidence="2">
    <location>
        <begin position="99"/>
        <end position="184"/>
    </location>
</feature>
<dbReference type="PROSITE" id="PS51411">
    <property type="entry name" value="PSP1_C"/>
    <property type="match status" value="1"/>
</dbReference>
<dbReference type="PATRIC" id="fig|1319815.3.peg.1400"/>
<keyword evidence="4" id="KW-1185">Reference proteome</keyword>
<dbReference type="RefSeq" id="WP_023050992.1">
    <property type="nucleotide sequence ID" value="NZ_CP173065.2"/>
</dbReference>
<feature type="coiled-coil region" evidence="1">
    <location>
        <begin position="293"/>
        <end position="327"/>
    </location>
</feature>
<dbReference type="NCBIfam" id="NF041131">
    <property type="entry name" value="RicT_YaaT_fam"/>
    <property type="match status" value="1"/>
</dbReference>
<dbReference type="PANTHER" id="PTHR43830:SF3">
    <property type="entry name" value="PROTEIN PSP1"/>
    <property type="match status" value="1"/>
</dbReference>
<sequence>MTQGNLDIDKNIDEKAIKENENIKEETQEEVVSNPNKLYNILGVMFETTKKRYSFEIVDEVEYKKGDKVIVDTIRGKEIGVVYGGPMQLPERVLVLPLKPVIKKASEEEIQKYEVLRQEAREAFKVCKERINHHKLPMKLIETEYTFDKTKLIFYFTAEGRIDFRDLVKDLANIFKLRIELRQIGVRDEARILGNIGVCGKELCCRTFINKFDSVSIKMARDQGLVINPTKISGVCGRLLCCINYEYKQYEEALRVYPAVNQFVKTQKGEGKVTSISPLNGFLYVDVEGKGIMKVLIDEIKFNKKEAKKLQNVLSTEELQHKVLEKE</sequence>
<protein>
    <recommendedName>
        <fullName evidence="2">PSP1 C-terminal domain-containing protein</fullName>
    </recommendedName>
</protein>
<evidence type="ECO:0000259" key="2">
    <source>
        <dbReference type="PROSITE" id="PS51411"/>
    </source>
</evidence>
<dbReference type="HOGENOM" id="CLU_033149_2_0_0"/>
<comment type="caution">
    <text evidence="3">The sequence shown here is derived from an EMBL/GenBank/DDBJ whole genome shotgun (WGS) entry which is preliminary data.</text>
</comment>
<evidence type="ECO:0000256" key="1">
    <source>
        <dbReference type="SAM" id="Coils"/>
    </source>
</evidence>
<dbReference type="InterPro" id="IPR007557">
    <property type="entry name" value="PSP1_C"/>
</dbReference>
<name>U7VAY9_9FUSO</name>
<accession>U7VAY9</accession>
<dbReference type="STRING" id="1319815.HMPREF0202_01454"/>
<evidence type="ECO:0000313" key="4">
    <source>
        <dbReference type="Proteomes" id="UP000017081"/>
    </source>
</evidence>
<evidence type="ECO:0000313" key="3">
    <source>
        <dbReference type="EMBL" id="ERT68646.1"/>
    </source>
</evidence>
<dbReference type="Pfam" id="PF04468">
    <property type="entry name" value="PSP1"/>
    <property type="match status" value="1"/>
</dbReference>
<dbReference type="PANTHER" id="PTHR43830">
    <property type="entry name" value="PROTEIN PSP1"/>
    <property type="match status" value="1"/>
</dbReference>
<proteinExistence type="predicted"/>
<dbReference type="eggNOG" id="COG1774">
    <property type="taxonomic scope" value="Bacteria"/>
</dbReference>
<reference evidence="3 4" key="1">
    <citation type="submission" date="2013-08" db="EMBL/GenBank/DDBJ databases">
        <authorList>
            <person name="Weinstock G."/>
            <person name="Sodergren E."/>
            <person name="Wylie T."/>
            <person name="Fulton L."/>
            <person name="Fulton R."/>
            <person name="Fronick C."/>
            <person name="O'Laughlin M."/>
            <person name="Godfrey J."/>
            <person name="Miner T."/>
            <person name="Herter B."/>
            <person name="Appelbaum E."/>
            <person name="Cordes M."/>
            <person name="Lek S."/>
            <person name="Wollam A."/>
            <person name="Pepin K.H."/>
            <person name="Palsikar V.B."/>
            <person name="Mitreva M."/>
            <person name="Wilson R.K."/>
        </authorList>
    </citation>
    <scope>NUCLEOTIDE SEQUENCE [LARGE SCALE GENOMIC DNA]</scope>
    <source>
        <strain evidence="3 4">ATCC BAA-474</strain>
    </source>
</reference>
<dbReference type="InterPro" id="IPR047767">
    <property type="entry name" value="PSP1-like"/>
</dbReference>
<dbReference type="GO" id="GO:0005737">
    <property type="term" value="C:cytoplasm"/>
    <property type="evidence" value="ECO:0007669"/>
    <property type="project" value="TreeGrafter"/>
</dbReference>
<dbReference type="Proteomes" id="UP000017081">
    <property type="component" value="Unassembled WGS sequence"/>
</dbReference>
<organism evidence="3 4">
    <name type="scientific">Cetobacterium somerae ATCC BAA-474</name>
    <dbReference type="NCBI Taxonomy" id="1319815"/>
    <lineage>
        <taxon>Bacteria</taxon>
        <taxon>Fusobacteriati</taxon>
        <taxon>Fusobacteriota</taxon>
        <taxon>Fusobacteriia</taxon>
        <taxon>Fusobacteriales</taxon>
        <taxon>Fusobacteriaceae</taxon>
        <taxon>Cetobacterium</taxon>
    </lineage>
</organism>
<dbReference type="EMBL" id="AXZF01000054">
    <property type="protein sequence ID" value="ERT68646.1"/>
    <property type="molecule type" value="Genomic_DNA"/>
</dbReference>
<dbReference type="AlphaFoldDB" id="U7VAY9"/>